<protein>
    <submittedName>
        <fullName evidence="1">Uncharacterized protein</fullName>
    </submittedName>
</protein>
<dbReference type="Proteomes" id="UP001231649">
    <property type="component" value="Chromosome 8"/>
</dbReference>
<accession>A0ACC2QUP2</accession>
<keyword evidence="2" id="KW-1185">Reference proteome</keyword>
<organism evidence="1 2">
    <name type="scientific">Mythimna loreyi</name>
    <dbReference type="NCBI Taxonomy" id="667449"/>
    <lineage>
        <taxon>Eukaryota</taxon>
        <taxon>Metazoa</taxon>
        <taxon>Ecdysozoa</taxon>
        <taxon>Arthropoda</taxon>
        <taxon>Hexapoda</taxon>
        <taxon>Insecta</taxon>
        <taxon>Pterygota</taxon>
        <taxon>Neoptera</taxon>
        <taxon>Endopterygota</taxon>
        <taxon>Lepidoptera</taxon>
        <taxon>Glossata</taxon>
        <taxon>Ditrysia</taxon>
        <taxon>Noctuoidea</taxon>
        <taxon>Noctuidae</taxon>
        <taxon>Noctuinae</taxon>
        <taxon>Hadenini</taxon>
        <taxon>Mythimna</taxon>
    </lineage>
</organism>
<evidence type="ECO:0000313" key="2">
    <source>
        <dbReference type="Proteomes" id="UP001231649"/>
    </source>
</evidence>
<dbReference type="EMBL" id="CM056784">
    <property type="protein sequence ID" value="KAJ8724464.1"/>
    <property type="molecule type" value="Genomic_DNA"/>
</dbReference>
<sequence>METNKANIKALKELILDEQKIVTYVSLSKELCIHVNEAKSLLCELIQNIRKTQPEIDLSVSYLVSGLLDDNSGCISVCSETDLGALKKTLKIIFYEHVYCVSRGSKSVDSVALTGINKFEDLPLCTGLIKANSCSKRTDKEIGNLISKNHAALNVPKTSSVELNPKKKEVKKHEKVKPVAESKLVPNVKSEIPSPKKEVSNNHKTPTKANNNKSAGKGIAGFFSKVNGDSNKTKNNAVKTQEHQIKLEKEIKVEPMSIDTEVTPAVTKASSKTVKAKGNNNKAPVVVKKNAKVDKKRKRLLHVSDSESDAEENDPFNSNEMDVENESEDEIPPTPTINTVKITSGIVNPKKRRKIVDKTYTDEDGYILTKKEEVYESYSENEEEEKVNNKEIKENGKNEQENVKPEKDNDRQKENVDQVKLVTNEKSPKKTKSKKISPPKKGKQPTLNNFFKKI</sequence>
<name>A0ACC2QUP2_9NEOP</name>
<gene>
    <name evidence="1" type="ORF">PYW08_015938</name>
</gene>
<comment type="caution">
    <text evidence="1">The sequence shown here is derived from an EMBL/GenBank/DDBJ whole genome shotgun (WGS) entry which is preliminary data.</text>
</comment>
<evidence type="ECO:0000313" key="1">
    <source>
        <dbReference type="EMBL" id="KAJ8724464.1"/>
    </source>
</evidence>
<reference evidence="1" key="1">
    <citation type="submission" date="2023-03" db="EMBL/GenBank/DDBJ databases">
        <title>Chromosome-level genomes of two armyworms, Mythimna separata and Mythimna loreyi, provide insights into the biosynthesis and reception of sex pheromones.</title>
        <authorList>
            <person name="Zhao H."/>
        </authorList>
    </citation>
    <scope>NUCLEOTIDE SEQUENCE</scope>
    <source>
        <strain evidence="1">BeijingLab</strain>
    </source>
</reference>
<proteinExistence type="predicted"/>